<sequence length="49" mass="5406">MKKVNRIEEKKLSLEKFRIAEIKNKKVIVGGGSALADEDPPITSPTIRG</sequence>
<evidence type="ECO:0000313" key="1">
    <source>
        <dbReference type="EMBL" id="CAC9975524.1"/>
    </source>
</evidence>
<dbReference type="AlphaFoldDB" id="A0A9N8J4T0"/>
<keyword evidence="2" id="KW-1185">Reference proteome</keyword>
<name>A0A9N8J4T0_9FLAO</name>
<reference evidence="1 2" key="1">
    <citation type="submission" date="2020-06" db="EMBL/GenBank/DDBJ databases">
        <authorList>
            <person name="Criscuolo A."/>
        </authorList>
    </citation>
    <scope>NUCLEOTIDE SEQUENCE [LARGE SCALE GENOMIC DNA]</scope>
    <source>
        <strain evidence="1">PXU-55</strain>
    </source>
</reference>
<dbReference type="RefSeq" id="WP_180859429.1">
    <property type="nucleotide sequence ID" value="NZ_CAIJDE010000049.1"/>
</dbReference>
<evidence type="ECO:0000313" key="2">
    <source>
        <dbReference type="Proteomes" id="UP000533639"/>
    </source>
</evidence>
<dbReference type="EMBL" id="CAIJDE010000049">
    <property type="protein sequence ID" value="CAC9975524.1"/>
    <property type="molecule type" value="Genomic_DNA"/>
</dbReference>
<gene>
    <name evidence="1" type="ORF">FLAPXU55_03238</name>
</gene>
<accession>A0A9N8J4T0</accession>
<proteinExistence type="predicted"/>
<comment type="caution">
    <text evidence="1">The sequence shown here is derived from an EMBL/GenBank/DDBJ whole genome shotgun (WGS) entry which is preliminary data.</text>
</comment>
<protein>
    <submittedName>
        <fullName evidence="1">Uncharacterized protein</fullName>
    </submittedName>
</protein>
<dbReference type="Proteomes" id="UP000533639">
    <property type="component" value="Unassembled WGS sequence"/>
</dbReference>
<organism evidence="1 2">
    <name type="scientific">Flavobacterium panici</name>
    <dbReference type="NCBI Taxonomy" id="2654843"/>
    <lineage>
        <taxon>Bacteria</taxon>
        <taxon>Pseudomonadati</taxon>
        <taxon>Bacteroidota</taxon>
        <taxon>Flavobacteriia</taxon>
        <taxon>Flavobacteriales</taxon>
        <taxon>Flavobacteriaceae</taxon>
        <taxon>Flavobacterium</taxon>
    </lineage>
</organism>